<dbReference type="PANTHER" id="PTHR24221:SF654">
    <property type="entry name" value="ATP-BINDING CASSETTE SUB-FAMILY B MEMBER 6"/>
    <property type="match status" value="1"/>
</dbReference>
<keyword evidence="2 8" id="KW-0812">Transmembrane</keyword>
<feature type="transmembrane region" description="Helical" evidence="8">
    <location>
        <begin position="668"/>
        <end position="693"/>
    </location>
</feature>
<feature type="domain" description="ABC transporter" evidence="9">
    <location>
        <begin position="949"/>
        <end position="1170"/>
    </location>
</feature>
<dbReference type="InterPro" id="IPR011527">
    <property type="entry name" value="ABC1_TM_dom"/>
</dbReference>
<name>A0A556C833_BREAU</name>
<keyword evidence="3" id="KW-0547">Nucleotide-binding</keyword>
<feature type="region of interest" description="Disordered" evidence="7">
    <location>
        <begin position="583"/>
        <end position="612"/>
    </location>
</feature>
<accession>A0A556C833</accession>
<dbReference type="InterPro" id="IPR003439">
    <property type="entry name" value="ABC_transporter-like_ATP-bd"/>
</dbReference>
<comment type="caution">
    <text evidence="11">The sequence shown here is derived from an EMBL/GenBank/DDBJ whole genome shotgun (WGS) entry which is preliminary data.</text>
</comment>
<dbReference type="GO" id="GO:0005524">
    <property type="term" value="F:ATP binding"/>
    <property type="evidence" value="ECO:0007669"/>
    <property type="project" value="UniProtKB-KW"/>
</dbReference>
<dbReference type="RefSeq" id="WP_143923758.1">
    <property type="nucleotide sequence ID" value="NZ_VLTK01000011.1"/>
</dbReference>
<feature type="transmembrane region" description="Helical" evidence="8">
    <location>
        <begin position="752"/>
        <end position="772"/>
    </location>
</feature>
<dbReference type="Gene3D" id="3.40.50.300">
    <property type="entry name" value="P-loop containing nucleotide triphosphate hydrolases"/>
    <property type="match status" value="2"/>
</dbReference>
<evidence type="ECO:0000256" key="2">
    <source>
        <dbReference type="ARBA" id="ARBA00022692"/>
    </source>
</evidence>
<dbReference type="PROSITE" id="PS50929">
    <property type="entry name" value="ABC_TM1F"/>
    <property type="match status" value="2"/>
</dbReference>
<dbReference type="InterPro" id="IPR039421">
    <property type="entry name" value="Type_1_exporter"/>
</dbReference>
<feature type="transmembrane region" description="Helical" evidence="8">
    <location>
        <begin position="227"/>
        <end position="252"/>
    </location>
</feature>
<keyword evidence="6 8" id="KW-0472">Membrane</keyword>
<feature type="transmembrane region" description="Helical" evidence="8">
    <location>
        <begin position="49"/>
        <end position="68"/>
    </location>
</feature>
<reference evidence="11 12" key="1">
    <citation type="submission" date="2019-07" db="EMBL/GenBank/DDBJ databases">
        <title>Draft genome sequence of Brevibacterium aurantiacum XU54 isolated from Xinjiang China.</title>
        <authorList>
            <person name="Xu X."/>
        </authorList>
    </citation>
    <scope>NUCLEOTIDE SEQUENCE [LARGE SCALE GENOMIC DNA]</scope>
    <source>
        <strain evidence="11 12">XU54</strain>
    </source>
</reference>
<dbReference type="NCBIfam" id="TIGR02868">
    <property type="entry name" value="CydC"/>
    <property type="match status" value="1"/>
</dbReference>
<feature type="region of interest" description="Disordered" evidence="7">
    <location>
        <begin position="521"/>
        <end position="570"/>
    </location>
</feature>
<dbReference type="Pfam" id="PF00664">
    <property type="entry name" value="ABC_membrane"/>
    <property type="match status" value="1"/>
</dbReference>
<dbReference type="SUPFAM" id="SSF52540">
    <property type="entry name" value="P-loop containing nucleoside triphosphate hydrolases"/>
    <property type="match status" value="2"/>
</dbReference>
<dbReference type="InterPro" id="IPR003593">
    <property type="entry name" value="AAA+_ATPase"/>
</dbReference>
<dbReference type="GO" id="GO:0140359">
    <property type="term" value="F:ABC-type transporter activity"/>
    <property type="evidence" value="ECO:0007669"/>
    <property type="project" value="InterPro"/>
</dbReference>
<feature type="compositionally biased region" description="Basic and acidic residues" evidence="7">
    <location>
        <begin position="537"/>
        <end position="546"/>
    </location>
</feature>
<comment type="subcellular location">
    <subcellularLocation>
        <location evidence="1">Cell membrane</location>
        <topology evidence="1">Multi-pass membrane protein</topology>
    </subcellularLocation>
</comment>
<feature type="transmembrane region" description="Helical" evidence="8">
    <location>
        <begin position="858"/>
        <end position="880"/>
    </location>
</feature>
<evidence type="ECO:0000256" key="6">
    <source>
        <dbReference type="ARBA" id="ARBA00023136"/>
    </source>
</evidence>
<feature type="compositionally biased region" description="Low complexity" evidence="7">
    <location>
        <begin position="561"/>
        <end position="570"/>
    </location>
</feature>
<dbReference type="GO" id="GO:0005886">
    <property type="term" value="C:plasma membrane"/>
    <property type="evidence" value="ECO:0007669"/>
    <property type="project" value="UniProtKB-SubCell"/>
</dbReference>
<dbReference type="OrthoDB" id="3237158at2"/>
<dbReference type="AlphaFoldDB" id="A0A556C833"/>
<evidence type="ECO:0000256" key="3">
    <source>
        <dbReference type="ARBA" id="ARBA00022741"/>
    </source>
</evidence>
<sequence length="1170" mass="123814">MRSPLRILLDLPGGQRGFCLSLFSALARAVGIVLIAEALVRSIIGSSPVAVWAVLGLLGAALRGASLWTDHSLGTSLAAANKQRLRFSILRSLLAGRGQPRMNTAVTVTRGIDDLDDYFTTVVPALSAAAVVPLTLLIRIVFTDVLSAVIIALCLPLVPVFMILIGRFTEASTAASTTALERLSDHLAELAEGLPVLIGLGRSRDHARTLRALGKKYHSANLATLRIAFLSSLALELIATISVALVAVVIGLRLVSGTMDLSSGLFVLLLAPECFTPLRELGAGYHASENGREAQDRAHALIAGTNSATPEGPDGDDMSGVGAAGSTAAGVGAASDADAGARHRVVYPNGTTVEWNGDFPTSPGITAVRGASGAGKSTILAALSGHLPAQARTTMRPRRVAFLPQAPRIFGATSGAELEVYGLPHSQQGTALRGARLPEDPTLSTSALSPGQLRRLAFVRVVHLIDGDAETLVLDEPTAHLDDDNAQIIIDMIAEAAVRVRVILASHDDRVVALADDEIIPRKPIPGTPAARSARARAQEADRDADQCADPESDPRNHVPAASHADSATLAAPVVRTAPTRLTEPALPSESAAAGRTQNADAAGEGHGWAQEGRGAALRRRWSLLRSSMPLFTPNMIIALISSCASSLAAIALTAVSAWLIVEASYQPPIMILMVAIVGVRFFGLSRSVLLYLSRLKLHSAIFASLGRLRSRLWEHFEAVGMGDRKLLTSDAALRTMVSDADDVRDLIPRTLFPPVASSLVFLAVLIAAWALDPATLPVFLALGAINLFVVPAAVIWSESGLAGRVRKLRSRILSVLARALNAKTDLRTNRADATVLTVLAREEQELQSVQRRSSNRFGLAQLWLQLSTVGAAVLIAMSSSAPTEIRAVVVLIALGSADVFSQSLLAYRALPTLGAVLDRIPALSPAQSSPSTHNHRGKVSDAQTFTVLELEDMSVGWDDGPVVADVDLRAQKGRWTVLHGDSGTGKTTTLSVLLRFLDPWFGSYRAEDDAGRETDVLGLAPEDLAGRIAWCPQEAHVFRSTVRGNLAIARRDTPSSEEMCAALTSAGLGEWADPAGLDLWVGDHGAEISGGQRQRLAVARTLLSGAEVLVLDEPTAHLDDEMAHRLVSDLRDSLDSHAVVMVTHDRSLIADSDRLVELGGELSRASSRT</sequence>
<feature type="transmembrane region" description="Helical" evidence="8">
    <location>
        <begin position="118"/>
        <end position="138"/>
    </location>
</feature>
<proteinExistence type="predicted"/>
<keyword evidence="12" id="KW-1185">Reference proteome</keyword>
<dbReference type="InterPro" id="IPR017871">
    <property type="entry name" value="ABC_transporter-like_CS"/>
</dbReference>
<evidence type="ECO:0000313" key="11">
    <source>
        <dbReference type="EMBL" id="TSI13597.1"/>
    </source>
</evidence>
<evidence type="ECO:0000256" key="4">
    <source>
        <dbReference type="ARBA" id="ARBA00022840"/>
    </source>
</evidence>
<dbReference type="CDD" id="cd03228">
    <property type="entry name" value="ABCC_MRP_Like"/>
    <property type="match status" value="1"/>
</dbReference>
<dbReference type="Proteomes" id="UP000316406">
    <property type="component" value="Unassembled WGS sequence"/>
</dbReference>
<dbReference type="PANTHER" id="PTHR24221">
    <property type="entry name" value="ATP-BINDING CASSETTE SUB-FAMILY B"/>
    <property type="match status" value="1"/>
</dbReference>
<dbReference type="EMBL" id="VLTK01000011">
    <property type="protein sequence ID" value="TSI13597.1"/>
    <property type="molecule type" value="Genomic_DNA"/>
</dbReference>
<feature type="transmembrane region" description="Helical" evidence="8">
    <location>
        <begin position="636"/>
        <end position="662"/>
    </location>
</feature>
<evidence type="ECO:0000256" key="5">
    <source>
        <dbReference type="ARBA" id="ARBA00022989"/>
    </source>
</evidence>
<dbReference type="Pfam" id="PF00005">
    <property type="entry name" value="ABC_tran"/>
    <property type="match status" value="2"/>
</dbReference>
<protein>
    <submittedName>
        <fullName evidence="11">Thiol reductant ABC exporter subunit CydC</fullName>
    </submittedName>
</protein>
<dbReference type="SMART" id="SM00382">
    <property type="entry name" value="AAA"/>
    <property type="match status" value="2"/>
</dbReference>
<dbReference type="InterPro" id="IPR014223">
    <property type="entry name" value="ABC_CydC/D"/>
</dbReference>
<organism evidence="11 12">
    <name type="scientific">Brevibacterium aurantiacum</name>
    <dbReference type="NCBI Taxonomy" id="273384"/>
    <lineage>
        <taxon>Bacteria</taxon>
        <taxon>Bacillati</taxon>
        <taxon>Actinomycetota</taxon>
        <taxon>Actinomycetes</taxon>
        <taxon>Micrococcales</taxon>
        <taxon>Brevibacteriaceae</taxon>
        <taxon>Brevibacterium</taxon>
    </lineage>
</organism>
<dbReference type="CDD" id="cd18584">
    <property type="entry name" value="ABC_6TM_AarD_CydD"/>
    <property type="match status" value="1"/>
</dbReference>
<dbReference type="GO" id="GO:0016887">
    <property type="term" value="F:ATP hydrolysis activity"/>
    <property type="evidence" value="ECO:0007669"/>
    <property type="project" value="InterPro"/>
</dbReference>
<evidence type="ECO:0000256" key="7">
    <source>
        <dbReference type="SAM" id="MobiDB-lite"/>
    </source>
</evidence>
<dbReference type="SUPFAM" id="SSF90123">
    <property type="entry name" value="ABC transporter transmembrane region"/>
    <property type="match status" value="2"/>
</dbReference>
<dbReference type="PROSITE" id="PS50893">
    <property type="entry name" value="ABC_TRANSPORTER_2"/>
    <property type="match status" value="1"/>
</dbReference>
<dbReference type="InterPro" id="IPR027417">
    <property type="entry name" value="P-loop_NTPase"/>
</dbReference>
<dbReference type="GO" id="GO:0034775">
    <property type="term" value="P:glutathione transmembrane transport"/>
    <property type="evidence" value="ECO:0007669"/>
    <property type="project" value="InterPro"/>
</dbReference>
<dbReference type="InterPro" id="IPR036640">
    <property type="entry name" value="ABC1_TM_sf"/>
</dbReference>
<evidence type="ECO:0000256" key="8">
    <source>
        <dbReference type="SAM" id="Phobius"/>
    </source>
</evidence>
<evidence type="ECO:0000259" key="9">
    <source>
        <dbReference type="PROSITE" id="PS50893"/>
    </source>
</evidence>
<feature type="domain" description="ABC transmembrane type-1" evidence="10">
    <location>
        <begin position="637"/>
        <end position="877"/>
    </location>
</feature>
<dbReference type="PROSITE" id="PS00211">
    <property type="entry name" value="ABC_TRANSPORTER_1"/>
    <property type="match status" value="2"/>
</dbReference>
<feature type="transmembrane region" description="Helical" evidence="8">
    <location>
        <begin position="20"/>
        <end position="40"/>
    </location>
</feature>
<dbReference type="GO" id="GO:0045454">
    <property type="term" value="P:cell redox homeostasis"/>
    <property type="evidence" value="ECO:0007669"/>
    <property type="project" value="InterPro"/>
</dbReference>
<gene>
    <name evidence="11" type="primary">cydC</name>
    <name evidence="11" type="ORF">FO013_17040</name>
</gene>
<keyword evidence="4" id="KW-0067">ATP-binding</keyword>
<feature type="domain" description="ABC transmembrane type-1" evidence="10">
    <location>
        <begin position="17"/>
        <end position="290"/>
    </location>
</feature>
<feature type="transmembrane region" description="Helical" evidence="8">
    <location>
        <begin position="145"/>
        <end position="165"/>
    </location>
</feature>
<evidence type="ECO:0000313" key="12">
    <source>
        <dbReference type="Proteomes" id="UP000316406"/>
    </source>
</evidence>
<keyword evidence="5 8" id="KW-1133">Transmembrane helix</keyword>
<evidence type="ECO:0000259" key="10">
    <source>
        <dbReference type="PROSITE" id="PS50929"/>
    </source>
</evidence>
<feature type="transmembrane region" description="Helical" evidence="8">
    <location>
        <begin position="778"/>
        <end position="798"/>
    </location>
</feature>
<evidence type="ECO:0000256" key="1">
    <source>
        <dbReference type="ARBA" id="ARBA00004651"/>
    </source>
</evidence>
<dbReference type="Gene3D" id="1.20.1560.10">
    <property type="entry name" value="ABC transporter type 1, transmembrane domain"/>
    <property type="match status" value="2"/>
</dbReference>
<dbReference type="CDD" id="cd00267">
    <property type="entry name" value="ABC_ATPase"/>
    <property type="match status" value="1"/>
</dbReference>